<dbReference type="AlphaFoldDB" id="A0A423VAF5"/>
<dbReference type="GO" id="GO:0004497">
    <property type="term" value="F:monooxygenase activity"/>
    <property type="evidence" value="ECO:0007669"/>
    <property type="project" value="InterPro"/>
</dbReference>
<accession>A0A423VAF5</accession>
<organism evidence="1 2">
    <name type="scientific">Cytospora chrysosperma</name>
    <name type="common">Cytospora canker fungus</name>
    <name type="synonym">Sphaeria chrysosperma</name>
    <dbReference type="NCBI Taxonomy" id="252740"/>
    <lineage>
        <taxon>Eukaryota</taxon>
        <taxon>Fungi</taxon>
        <taxon>Dikarya</taxon>
        <taxon>Ascomycota</taxon>
        <taxon>Pezizomycotina</taxon>
        <taxon>Sordariomycetes</taxon>
        <taxon>Sordariomycetidae</taxon>
        <taxon>Diaporthales</taxon>
        <taxon>Cytosporaceae</taxon>
        <taxon>Cytospora</taxon>
    </lineage>
</organism>
<dbReference type="GO" id="GO:0016705">
    <property type="term" value="F:oxidoreductase activity, acting on paired donors, with incorporation or reduction of molecular oxygen"/>
    <property type="evidence" value="ECO:0007669"/>
    <property type="project" value="InterPro"/>
</dbReference>
<evidence type="ECO:0000313" key="2">
    <source>
        <dbReference type="Proteomes" id="UP000284375"/>
    </source>
</evidence>
<dbReference type="EMBL" id="LJZO01000073">
    <property type="protein sequence ID" value="ROV87915.1"/>
    <property type="molecule type" value="Genomic_DNA"/>
</dbReference>
<evidence type="ECO:0008006" key="3">
    <source>
        <dbReference type="Google" id="ProtNLM"/>
    </source>
</evidence>
<dbReference type="STRING" id="252740.A0A423VAF5"/>
<dbReference type="Gene3D" id="1.10.630.10">
    <property type="entry name" value="Cytochrome P450"/>
    <property type="match status" value="1"/>
</dbReference>
<dbReference type="Proteomes" id="UP000284375">
    <property type="component" value="Unassembled WGS sequence"/>
</dbReference>
<gene>
    <name evidence="1" type="ORF">VSDG_09487</name>
</gene>
<keyword evidence="2" id="KW-1185">Reference proteome</keyword>
<proteinExistence type="predicted"/>
<dbReference type="OrthoDB" id="1470350at2759"/>
<protein>
    <recommendedName>
        <fullName evidence="3">Cytochrome P450</fullName>
    </recommendedName>
</protein>
<dbReference type="GO" id="GO:0005506">
    <property type="term" value="F:iron ion binding"/>
    <property type="evidence" value="ECO:0007669"/>
    <property type="project" value="InterPro"/>
</dbReference>
<evidence type="ECO:0000313" key="1">
    <source>
        <dbReference type="EMBL" id="ROV87915.1"/>
    </source>
</evidence>
<comment type="caution">
    <text evidence="1">The sequence shown here is derived from an EMBL/GenBank/DDBJ whole genome shotgun (WGS) entry which is preliminary data.</text>
</comment>
<name>A0A423VAF5_CYTCH</name>
<dbReference type="GO" id="GO:0020037">
    <property type="term" value="F:heme binding"/>
    <property type="evidence" value="ECO:0007669"/>
    <property type="project" value="InterPro"/>
</dbReference>
<reference evidence="1 2" key="1">
    <citation type="submission" date="2015-09" db="EMBL/GenBank/DDBJ databases">
        <title>Host preference determinants of Valsa canker pathogens revealed by comparative genomics.</title>
        <authorList>
            <person name="Yin Z."/>
            <person name="Huang L."/>
        </authorList>
    </citation>
    <scope>NUCLEOTIDE SEQUENCE [LARGE SCALE GENOMIC DNA]</scope>
    <source>
        <strain evidence="1 2">YSFL</strain>
    </source>
</reference>
<sequence length="110" mass="12509">MVRPSRWIKPGTSSRKDVAGEEFITPRRGTFLAWADSVRDCPGKKFAQVEAVATIAALFKDWRVYPVTNPGESLEAAQKRVLDFIVEDTGMVLLVQLLHPERCPLVWRKR</sequence>
<dbReference type="InterPro" id="IPR036396">
    <property type="entry name" value="Cyt_P450_sf"/>
</dbReference>
<dbReference type="SUPFAM" id="SSF48264">
    <property type="entry name" value="Cytochrome P450"/>
    <property type="match status" value="1"/>
</dbReference>